<gene>
    <name evidence="8" type="ORF">GQE98_09965</name>
</gene>
<dbReference type="Pfam" id="PF03755">
    <property type="entry name" value="YicC-like_N"/>
    <property type="match status" value="1"/>
</dbReference>
<protein>
    <submittedName>
        <fullName evidence="8">YicC family protein</fullName>
    </submittedName>
</protein>
<comment type="similarity">
    <text evidence="5">Belongs to the YicC/YloC family.</text>
</comment>
<dbReference type="GO" id="GO:0016787">
    <property type="term" value="F:hydrolase activity"/>
    <property type="evidence" value="ECO:0007669"/>
    <property type="project" value="UniProtKB-KW"/>
</dbReference>
<evidence type="ECO:0000259" key="7">
    <source>
        <dbReference type="Pfam" id="PF08340"/>
    </source>
</evidence>
<evidence type="ECO:0000313" key="9">
    <source>
        <dbReference type="Proteomes" id="UP000476030"/>
    </source>
</evidence>
<evidence type="ECO:0000256" key="2">
    <source>
        <dbReference type="ARBA" id="ARBA00022722"/>
    </source>
</evidence>
<proteinExistence type="inferred from homology"/>
<dbReference type="PANTHER" id="PTHR30636:SF3">
    <property type="entry name" value="UPF0701 PROTEIN YICC"/>
    <property type="match status" value="1"/>
</dbReference>
<dbReference type="Pfam" id="PF08340">
    <property type="entry name" value="YicC-like_C"/>
    <property type="match status" value="1"/>
</dbReference>
<evidence type="ECO:0000256" key="3">
    <source>
        <dbReference type="ARBA" id="ARBA00022759"/>
    </source>
</evidence>
<feature type="domain" description="Endoribonuclease YicC-like C-terminal" evidence="7">
    <location>
        <begin position="178"/>
        <end position="296"/>
    </location>
</feature>
<dbReference type="RefSeq" id="WP_161315497.1">
    <property type="nucleotide sequence ID" value="NZ_WTUW01000002.1"/>
</dbReference>
<comment type="caution">
    <text evidence="8">The sequence shown here is derived from an EMBL/GenBank/DDBJ whole genome shotgun (WGS) entry which is preliminary data.</text>
</comment>
<dbReference type="AlphaFoldDB" id="A0A6L8W7B2"/>
<dbReference type="GO" id="GO:0004521">
    <property type="term" value="F:RNA endonuclease activity"/>
    <property type="evidence" value="ECO:0007669"/>
    <property type="project" value="InterPro"/>
</dbReference>
<evidence type="ECO:0000256" key="5">
    <source>
        <dbReference type="ARBA" id="ARBA00035648"/>
    </source>
</evidence>
<evidence type="ECO:0000259" key="6">
    <source>
        <dbReference type="Pfam" id="PF03755"/>
    </source>
</evidence>
<dbReference type="InterPro" id="IPR013527">
    <property type="entry name" value="YicC-like_N"/>
</dbReference>
<name>A0A6L8W7B2_9PROT</name>
<evidence type="ECO:0000256" key="4">
    <source>
        <dbReference type="ARBA" id="ARBA00022801"/>
    </source>
</evidence>
<reference evidence="8 9" key="1">
    <citation type="submission" date="2019-12" db="EMBL/GenBank/DDBJ databases">
        <title>Snethiella sp. nov. sp. isolated from sea sand.</title>
        <authorList>
            <person name="Kim J."/>
            <person name="Jeong S.E."/>
            <person name="Jung H.S."/>
            <person name="Jeon C.O."/>
        </authorList>
    </citation>
    <scope>NUCLEOTIDE SEQUENCE [LARGE SCALE GENOMIC DNA]</scope>
    <source>
        <strain evidence="8 9">DP05</strain>
    </source>
</reference>
<evidence type="ECO:0000256" key="1">
    <source>
        <dbReference type="ARBA" id="ARBA00001968"/>
    </source>
</evidence>
<comment type="cofactor">
    <cofactor evidence="1">
        <name>a divalent metal cation</name>
        <dbReference type="ChEBI" id="CHEBI:60240"/>
    </cofactor>
</comment>
<keyword evidence="3" id="KW-0255">Endonuclease</keyword>
<sequence length="296" mass="32868">MTINSMTGFARASGSLEGVGWLWEVKSVNGRGLEVRCRLPSGFDYLEDKLRKAVKARFERGNINLHLQLESRTAGVAYRVNQDFLEELLTLAGNYVEDGQARRPRMDGMLGLRGVIEPKEDPAADVDAETFAAALLTSAEELINSLEQARGEEGAQLHPVLLAQLDEIETLVGRASEITKSWPERTRAKIKAQMALILEAAELEEGRLEQELALLTTKADISEEIDRLTGHVAATRELLEGSTKGGVGRRLDFICQEFNREANTLCSKAHDRDLTQIGLDLKVLVDKMREQVQNIE</sequence>
<dbReference type="NCBIfam" id="TIGR00255">
    <property type="entry name" value="YicC/YloC family endoribonuclease"/>
    <property type="match status" value="1"/>
</dbReference>
<dbReference type="PANTHER" id="PTHR30636">
    <property type="entry name" value="UPF0701 PROTEIN YICC"/>
    <property type="match status" value="1"/>
</dbReference>
<keyword evidence="2" id="KW-0540">Nuclease</keyword>
<dbReference type="Proteomes" id="UP000476030">
    <property type="component" value="Unassembled WGS sequence"/>
</dbReference>
<dbReference type="InterPro" id="IPR005229">
    <property type="entry name" value="YicC/YloC-like"/>
</dbReference>
<organism evidence="8 9">
    <name type="scientific">Sneathiella litorea</name>
    <dbReference type="NCBI Taxonomy" id="2606216"/>
    <lineage>
        <taxon>Bacteria</taxon>
        <taxon>Pseudomonadati</taxon>
        <taxon>Pseudomonadota</taxon>
        <taxon>Alphaproteobacteria</taxon>
        <taxon>Sneathiellales</taxon>
        <taxon>Sneathiellaceae</taxon>
        <taxon>Sneathiella</taxon>
    </lineage>
</organism>
<accession>A0A6L8W7B2</accession>
<feature type="domain" description="Endoribonuclease YicC-like N-terminal" evidence="6">
    <location>
        <begin position="3"/>
        <end position="158"/>
    </location>
</feature>
<keyword evidence="9" id="KW-1185">Reference proteome</keyword>
<evidence type="ECO:0000313" key="8">
    <source>
        <dbReference type="EMBL" id="MZR30958.1"/>
    </source>
</evidence>
<dbReference type="InterPro" id="IPR013551">
    <property type="entry name" value="YicC-like_C"/>
</dbReference>
<dbReference type="EMBL" id="WTUW01000002">
    <property type="protein sequence ID" value="MZR30958.1"/>
    <property type="molecule type" value="Genomic_DNA"/>
</dbReference>
<keyword evidence="4" id="KW-0378">Hydrolase</keyword>